<evidence type="ECO:0000313" key="2">
    <source>
        <dbReference type="EMBL" id="SHK78959.1"/>
    </source>
</evidence>
<protein>
    <submittedName>
        <fullName evidence="1">Uncharacterized protein</fullName>
    </submittedName>
</protein>
<evidence type="ECO:0000313" key="4">
    <source>
        <dbReference type="Proteomes" id="UP000184203"/>
    </source>
</evidence>
<gene>
    <name evidence="2" type="ORF">SAMN05444342_2186</name>
    <name evidence="1" type="ORF">ZOD2009_18524</name>
</gene>
<sequence length="173" mass="17846">MTSRRVLVGTLSLGLVVGLVVGSAGSSLFESPAGARNGVEIPSESLVTATGTGCSATVDTGGWVGQQPIHDVMAVSFNDTIAHEATVIDVNATLESGADGNYFLRIETSLDRAASAKKGSPPDDCQPRTTIDAAVTVPRDYDTITVVIDGETVTTIENDGSSFARYRPVNGTA</sequence>
<dbReference type="Proteomes" id="UP000184203">
    <property type="component" value="Unassembled WGS sequence"/>
</dbReference>
<reference evidence="1 3" key="1">
    <citation type="journal article" date="2014" name="ISME J.">
        <title>Trehalose/2-sulfotrehalose biosynthesis and glycine-betaine uptake are widely spread mechanisms for osmoadaptation in the Halobacteriales.</title>
        <authorList>
            <person name="Youssef N.H."/>
            <person name="Savage-Ashlock K.N."/>
            <person name="McCully A.L."/>
            <person name="Luedtke B."/>
            <person name="Shaw E.I."/>
            <person name="Hoff W.D."/>
            <person name="Elshahed M.S."/>
        </authorList>
    </citation>
    <scope>NUCLEOTIDE SEQUENCE [LARGE SCALE GENOMIC DNA]</scope>
    <source>
        <strain evidence="1 3">DX253</strain>
    </source>
</reference>
<dbReference type="eggNOG" id="ENOG502N5MF">
    <property type="taxonomic scope" value="Archaea"/>
</dbReference>
<dbReference type="RefSeq" id="WP_007982360.1">
    <property type="nucleotide sequence ID" value="NZ_AEMG01000025.1"/>
</dbReference>
<dbReference type="STRING" id="797209.GCA_000376445_02812"/>
<dbReference type="AlphaFoldDB" id="E7QY15"/>
<reference evidence="4" key="2">
    <citation type="submission" date="2016-11" db="EMBL/GenBank/DDBJ databases">
        <authorList>
            <person name="Varghese N."/>
            <person name="Submissions S."/>
        </authorList>
    </citation>
    <scope>NUCLEOTIDE SEQUENCE [LARGE SCALE GENOMIC DNA]</scope>
    <source>
        <strain evidence="4">DX253</strain>
    </source>
</reference>
<evidence type="ECO:0000313" key="3">
    <source>
        <dbReference type="Proteomes" id="UP000003751"/>
    </source>
</evidence>
<organism evidence="1 3">
    <name type="scientific">Haladaptatus paucihalophilus DX253</name>
    <dbReference type="NCBI Taxonomy" id="797209"/>
    <lineage>
        <taxon>Archaea</taxon>
        <taxon>Methanobacteriati</taxon>
        <taxon>Methanobacteriota</taxon>
        <taxon>Stenosarchaea group</taxon>
        <taxon>Halobacteria</taxon>
        <taxon>Halobacteriales</taxon>
        <taxon>Haladaptataceae</taxon>
        <taxon>Haladaptatus</taxon>
    </lineage>
</organism>
<dbReference type="EMBL" id="FRAN01000003">
    <property type="protein sequence ID" value="SHK78959.1"/>
    <property type="molecule type" value="Genomic_DNA"/>
</dbReference>
<keyword evidence="4" id="KW-1185">Reference proteome</keyword>
<dbReference type="Proteomes" id="UP000003751">
    <property type="component" value="Unassembled WGS sequence"/>
</dbReference>
<dbReference type="EMBL" id="AEMG01000025">
    <property type="protein sequence ID" value="EFW90481.1"/>
    <property type="molecule type" value="Genomic_DNA"/>
</dbReference>
<proteinExistence type="predicted"/>
<dbReference type="OrthoDB" id="307039at2157"/>
<dbReference type="PATRIC" id="fig|797209.4.peg.3631"/>
<name>E7QY15_HALPU</name>
<accession>E7QY15</accession>
<reference evidence="2" key="3">
    <citation type="submission" date="2016-11" db="EMBL/GenBank/DDBJ databases">
        <authorList>
            <person name="Jaros S."/>
            <person name="Januszkiewicz K."/>
            <person name="Wedrychowicz H."/>
        </authorList>
    </citation>
    <scope>NUCLEOTIDE SEQUENCE [LARGE SCALE GENOMIC DNA]</scope>
    <source>
        <strain evidence="2">DX253</strain>
    </source>
</reference>
<evidence type="ECO:0000313" key="1">
    <source>
        <dbReference type="EMBL" id="EFW90481.1"/>
    </source>
</evidence>